<name>A0A7M5XBG6_9CNID</name>
<protein>
    <submittedName>
        <fullName evidence="2">Uncharacterized protein</fullName>
    </submittedName>
</protein>
<dbReference type="AlphaFoldDB" id="A0A7M5XBG6"/>
<reference evidence="2" key="1">
    <citation type="submission" date="2021-01" db="UniProtKB">
        <authorList>
            <consortium name="EnsemblMetazoa"/>
        </authorList>
    </citation>
    <scope>IDENTIFICATION</scope>
</reference>
<keyword evidence="1" id="KW-1133">Transmembrane helix</keyword>
<sequence length="138" mass="16173">KQKPLADLVGNGRWSEINVTQLSISLLHEIKTNKMADEKAAKKIKSLEPVDFSFLRQEETQTQKLKRKIKENPLVPIGIFINFCFIFCLISFFNCCEFWYFFRPQTISNYIVHRINKWFNQLNTIKGNRIISSIGSNI</sequence>
<dbReference type="Proteomes" id="UP000594262">
    <property type="component" value="Unplaced"/>
</dbReference>
<feature type="transmembrane region" description="Helical" evidence="1">
    <location>
        <begin position="74"/>
        <end position="102"/>
    </location>
</feature>
<proteinExistence type="predicted"/>
<keyword evidence="1" id="KW-0472">Membrane</keyword>
<dbReference type="OrthoDB" id="6604018at2759"/>
<keyword evidence="3" id="KW-1185">Reference proteome</keyword>
<organism evidence="2 3">
    <name type="scientific">Clytia hemisphaerica</name>
    <dbReference type="NCBI Taxonomy" id="252671"/>
    <lineage>
        <taxon>Eukaryota</taxon>
        <taxon>Metazoa</taxon>
        <taxon>Cnidaria</taxon>
        <taxon>Hydrozoa</taxon>
        <taxon>Hydroidolina</taxon>
        <taxon>Leptothecata</taxon>
        <taxon>Obeliida</taxon>
        <taxon>Clytiidae</taxon>
        <taxon>Clytia</taxon>
    </lineage>
</organism>
<evidence type="ECO:0000256" key="1">
    <source>
        <dbReference type="SAM" id="Phobius"/>
    </source>
</evidence>
<keyword evidence="1" id="KW-0812">Transmembrane</keyword>
<evidence type="ECO:0000313" key="3">
    <source>
        <dbReference type="Proteomes" id="UP000594262"/>
    </source>
</evidence>
<accession>A0A7M5XBG6</accession>
<dbReference type="EnsemblMetazoa" id="CLYHEMT020678.1">
    <property type="protein sequence ID" value="CLYHEMP020678.1"/>
    <property type="gene ID" value="CLYHEMG020678"/>
</dbReference>
<evidence type="ECO:0000313" key="2">
    <source>
        <dbReference type="EnsemblMetazoa" id="CLYHEMP020678.1"/>
    </source>
</evidence>